<dbReference type="GO" id="GO:0022857">
    <property type="term" value="F:transmembrane transporter activity"/>
    <property type="evidence" value="ECO:0007669"/>
    <property type="project" value="InterPro"/>
</dbReference>
<feature type="transmembrane region" description="Helical" evidence="7">
    <location>
        <begin position="521"/>
        <end position="542"/>
    </location>
</feature>
<feature type="transmembrane region" description="Helical" evidence="7">
    <location>
        <begin position="404"/>
        <end position="422"/>
    </location>
</feature>
<evidence type="ECO:0000313" key="9">
    <source>
        <dbReference type="Proteomes" id="UP001152607"/>
    </source>
</evidence>
<dbReference type="EMBL" id="CAOQHR010000007">
    <property type="protein sequence ID" value="CAI6336792.1"/>
    <property type="molecule type" value="Genomic_DNA"/>
</dbReference>
<accession>A0A9W4UKP2</accession>
<dbReference type="AlphaFoldDB" id="A0A9W4UKP2"/>
<feature type="transmembrane region" description="Helical" evidence="7">
    <location>
        <begin position="141"/>
        <end position="160"/>
    </location>
</feature>
<evidence type="ECO:0000313" key="8">
    <source>
        <dbReference type="EMBL" id="CAI6336792.1"/>
    </source>
</evidence>
<evidence type="ECO:0000256" key="1">
    <source>
        <dbReference type="ARBA" id="ARBA00004141"/>
    </source>
</evidence>
<dbReference type="InterPro" id="IPR000109">
    <property type="entry name" value="POT_fam"/>
</dbReference>
<evidence type="ECO:0000256" key="7">
    <source>
        <dbReference type="SAM" id="Phobius"/>
    </source>
</evidence>
<dbReference type="OrthoDB" id="8904098at2759"/>
<dbReference type="SUPFAM" id="SSF103473">
    <property type="entry name" value="MFS general substrate transporter"/>
    <property type="match status" value="1"/>
</dbReference>
<organism evidence="8 9">
    <name type="scientific">Periconia digitata</name>
    <dbReference type="NCBI Taxonomy" id="1303443"/>
    <lineage>
        <taxon>Eukaryota</taxon>
        <taxon>Fungi</taxon>
        <taxon>Dikarya</taxon>
        <taxon>Ascomycota</taxon>
        <taxon>Pezizomycotina</taxon>
        <taxon>Dothideomycetes</taxon>
        <taxon>Pleosporomycetidae</taxon>
        <taxon>Pleosporales</taxon>
        <taxon>Massarineae</taxon>
        <taxon>Periconiaceae</taxon>
        <taxon>Periconia</taxon>
    </lineage>
</organism>
<feature type="transmembrane region" description="Helical" evidence="7">
    <location>
        <begin position="251"/>
        <end position="272"/>
    </location>
</feature>
<dbReference type="Proteomes" id="UP001152607">
    <property type="component" value="Unassembled WGS sequence"/>
</dbReference>
<evidence type="ECO:0000256" key="5">
    <source>
        <dbReference type="ARBA" id="ARBA00023136"/>
    </source>
</evidence>
<proteinExistence type="inferred from homology"/>
<dbReference type="Pfam" id="PF00854">
    <property type="entry name" value="PTR2"/>
    <property type="match status" value="1"/>
</dbReference>
<protein>
    <submittedName>
        <fullName evidence="8">Uncharacterized protein</fullName>
    </submittedName>
</protein>
<evidence type="ECO:0000256" key="2">
    <source>
        <dbReference type="ARBA" id="ARBA00005982"/>
    </source>
</evidence>
<comment type="similarity">
    <text evidence="2">Belongs to the major facilitator superfamily. Proton-dependent oligopeptide transporter (POT/PTR) (TC 2.A.17) family.</text>
</comment>
<comment type="caution">
    <text evidence="8">The sequence shown here is derived from an EMBL/GenBank/DDBJ whole genome shotgun (WGS) entry which is preliminary data.</text>
</comment>
<evidence type="ECO:0000256" key="4">
    <source>
        <dbReference type="ARBA" id="ARBA00022989"/>
    </source>
</evidence>
<dbReference type="InterPro" id="IPR036259">
    <property type="entry name" value="MFS_trans_sf"/>
</dbReference>
<keyword evidence="4 7" id="KW-1133">Transmembrane helix</keyword>
<dbReference type="PANTHER" id="PTHR11654">
    <property type="entry name" value="OLIGOPEPTIDE TRANSPORTER-RELATED"/>
    <property type="match status" value="1"/>
</dbReference>
<feature type="transmembrane region" description="Helical" evidence="7">
    <location>
        <begin position="227"/>
        <end position="245"/>
    </location>
</feature>
<keyword evidence="9" id="KW-1185">Reference proteome</keyword>
<feature type="transmembrane region" description="Helical" evidence="7">
    <location>
        <begin position="372"/>
        <end position="392"/>
    </location>
</feature>
<gene>
    <name evidence="8" type="ORF">PDIGIT_LOCUS9898</name>
</gene>
<name>A0A9W4UKP2_9PLEO</name>
<feature type="compositionally biased region" description="Basic and acidic residues" evidence="6">
    <location>
        <begin position="1"/>
        <end position="10"/>
    </location>
</feature>
<evidence type="ECO:0000256" key="6">
    <source>
        <dbReference type="SAM" id="MobiDB-lite"/>
    </source>
</evidence>
<dbReference type="Gene3D" id="1.20.1250.20">
    <property type="entry name" value="MFS general substrate transporter like domains"/>
    <property type="match status" value="1"/>
</dbReference>
<feature type="transmembrane region" description="Helical" evidence="7">
    <location>
        <begin position="110"/>
        <end position="129"/>
    </location>
</feature>
<feature type="region of interest" description="Disordered" evidence="6">
    <location>
        <begin position="1"/>
        <end position="45"/>
    </location>
</feature>
<feature type="transmembrane region" description="Helical" evidence="7">
    <location>
        <begin position="166"/>
        <end position="185"/>
    </location>
</feature>
<reference evidence="8" key="1">
    <citation type="submission" date="2023-01" db="EMBL/GenBank/DDBJ databases">
        <authorList>
            <person name="Van Ghelder C."/>
            <person name="Rancurel C."/>
        </authorList>
    </citation>
    <scope>NUCLEOTIDE SEQUENCE</scope>
    <source>
        <strain evidence="8">CNCM I-4278</strain>
    </source>
</reference>
<keyword evidence="5 7" id="KW-0472">Membrane</keyword>
<evidence type="ECO:0000256" key="3">
    <source>
        <dbReference type="ARBA" id="ARBA00022692"/>
    </source>
</evidence>
<comment type="subcellular location">
    <subcellularLocation>
        <location evidence="1">Membrane</location>
        <topology evidence="1">Multi-pass membrane protein</topology>
    </subcellularLocation>
</comment>
<sequence>MIPTDLEKGKTLGVLPDSSDTTQNNEDEPQTHDTPVVETQDRDATEQELGNLSRGIDSIPFAVWIVVVAGAAERITFYAVTGPWQNYMQHPPGETLPGALGLGQARATTIFNAFVFLSYLIPMPVAIIADTKLGRYRTIGAGLLFYMLGLIVMFVTSLPYSLRHGAGIPGLAVSMICIAIGVGSVKANIAAFMLDQYPETAPKLLTRKNGDRFVGDRDMTIQYVYNVYYWLVNIAGLSSIPSTYLEKIYGFWAAYLLAWCSLGLCAGLLLFYRKRFIRVAPQGNILPNAAKVLTVAVKNGFRMQAASPSYQREYNGVNVPWDENFVAEIQRGLVASQVILAFSLFELGYSQIQNNLVSQAGQMRLDRVPNDAFQTLNPIACIILGPLVQSLYGWLKKRNIPFRPIARVMTAFLLMAIAMGYASGVQDLVYNTGPCYDRPLACPESDNGRVPNNVSVWLQTPMHFIMAFSEFLAIVTMMEYAYSKAPAGMKSIVQAFSQLSNALGRALGMAISPLAKDPHLVAYYASLAGVMVLSIMLFRFFFKRYDDIDDA</sequence>
<feature type="transmembrane region" description="Helical" evidence="7">
    <location>
        <begin position="333"/>
        <end position="352"/>
    </location>
</feature>
<feature type="transmembrane region" description="Helical" evidence="7">
    <location>
        <begin position="61"/>
        <end position="80"/>
    </location>
</feature>
<dbReference type="GO" id="GO:0016020">
    <property type="term" value="C:membrane"/>
    <property type="evidence" value="ECO:0007669"/>
    <property type="project" value="UniProtKB-SubCell"/>
</dbReference>
<keyword evidence="3 7" id="KW-0812">Transmembrane</keyword>